<comment type="subcellular location">
    <subcellularLocation>
        <location evidence="1">Mitochondrion membrane</location>
        <topology evidence="1">Multi-pass membrane protein</topology>
    </subcellularLocation>
</comment>
<dbReference type="SMART" id="SM00382">
    <property type="entry name" value="AAA"/>
    <property type="match status" value="1"/>
</dbReference>
<evidence type="ECO:0000256" key="7">
    <source>
        <dbReference type="ARBA" id="ARBA00023136"/>
    </source>
</evidence>
<dbReference type="SUPFAM" id="SSF90123">
    <property type="entry name" value="ABC transporter transmembrane region"/>
    <property type="match status" value="1"/>
</dbReference>
<dbReference type="PANTHER" id="PTHR24221">
    <property type="entry name" value="ATP-BINDING CASSETTE SUB-FAMILY B"/>
    <property type="match status" value="1"/>
</dbReference>
<feature type="region of interest" description="Disordered" evidence="8">
    <location>
        <begin position="677"/>
        <end position="708"/>
    </location>
</feature>
<evidence type="ECO:0000256" key="3">
    <source>
        <dbReference type="ARBA" id="ARBA00022692"/>
    </source>
</evidence>
<evidence type="ECO:0000256" key="4">
    <source>
        <dbReference type="ARBA" id="ARBA00022741"/>
    </source>
</evidence>
<proteinExistence type="predicted"/>
<dbReference type="SUPFAM" id="SSF52540">
    <property type="entry name" value="P-loop containing nucleoside triphosphate hydrolases"/>
    <property type="match status" value="1"/>
</dbReference>
<sequence length="708" mass="78735">MLRASQSASAILKGSRTRSLNGSLKGLSSRIKINLKVNRPSPPTFNRFLSTTTTKESKESNQQHTLSNRSVIQTLFSHVWPTLDPSLPQSELNHRADLRFRVKSSFAMMVIAKGINVNVPFCFKWLVDDLTNLQSSSSSASSVSEILTTSPEVALMSTSPFLLLLGYGLSRASTSFLQEARNATFAKVAQATIRKVGQSTFAHVHDLDMQYHLTSNTGTLSRTMERGTRSMSFVLNSMVFNVAPTILEVGVVTCIVNYTFGPEHALCVLSTIAAYVGYTIGITQWRTKFRRDMNKLENLGSGRVSDSLINYETVKYFTNESWEVERYGKVLRGYEEAALKTVSSLSLLNFGQNAIFSVGLTGIMYLTVSDIIAGDASVGDLVLVNGLLFQLSIPLNFIGSVYREVKQSLIDMEAMFKLRSTVPIVQDREDAVELEVKGEDMDIRFENVKFEYPSSTDRKVINGLTFDVKEGQTVALVGSSGCGKSTILRLLYRFYDPTGGKVFINDRDIREYSSSSFRKNIAVVPQDTVLFNDTILYNIRYGDLEATNEEVIEAAKKAKIHDTIMSFPQGYDTVVGERGLKLSGGEKQRVSIARAVLKKAKILFCDEPTSSLDSTTERNIMANLKEVGKSHTTIIIAHRLSTVQDADKIVVLKEGRVEEEGTHWELLRKQGMYKDMYESQQDGGEEEVLIDDGKLRGDDDDDDGKLKT</sequence>
<dbReference type="InterPro" id="IPR027417">
    <property type="entry name" value="P-loop_NTPase"/>
</dbReference>
<dbReference type="InterPro" id="IPR039421">
    <property type="entry name" value="Type_1_exporter"/>
</dbReference>
<name>A0A9W7A399_9STRA</name>
<evidence type="ECO:0000313" key="12">
    <source>
        <dbReference type="Proteomes" id="UP001165085"/>
    </source>
</evidence>
<evidence type="ECO:0000313" key="11">
    <source>
        <dbReference type="EMBL" id="GMH65016.1"/>
    </source>
</evidence>
<reference evidence="12" key="1">
    <citation type="journal article" date="2023" name="Commun. Biol.">
        <title>Genome analysis of Parmales, the sister group of diatoms, reveals the evolutionary specialization of diatoms from phago-mixotrophs to photoautotrophs.</title>
        <authorList>
            <person name="Ban H."/>
            <person name="Sato S."/>
            <person name="Yoshikawa S."/>
            <person name="Yamada K."/>
            <person name="Nakamura Y."/>
            <person name="Ichinomiya M."/>
            <person name="Sato N."/>
            <person name="Blanc-Mathieu R."/>
            <person name="Endo H."/>
            <person name="Kuwata A."/>
            <person name="Ogata H."/>
        </authorList>
    </citation>
    <scope>NUCLEOTIDE SEQUENCE [LARGE SCALE GENOMIC DNA]</scope>
    <source>
        <strain evidence="12">NIES 3701</strain>
    </source>
</reference>
<dbReference type="PROSITE" id="PS00211">
    <property type="entry name" value="ABC_TRANSPORTER_1"/>
    <property type="match status" value="1"/>
</dbReference>
<evidence type="ECO:0000259" key="9">
    <source>
        <dbReference type="PROSITE" id="PS50893"/>
    </source>
</evidence>
<evidence type="ECO:0000256" key="1">
    <source>
        <dbReference type="ARBA" id="ARBA00004225"/>
    </source>
</evidence>
<evidence type="ECO:0000259" key="10">
    <source>
        <dbReference type="PROSITE" id="PS50929"/>
    </source>
</evidence>
<protein>
    <submittedName>
        <fullName evidence="11">Uncharacterized protein</fullName>
    </submittedName>
</protein>
<dbReference type="PROSITE" id="PS50929">
    <property type="entry name" value="ABC_TM1F"/>
    <property type="match status" value="1"/>
</dbReference>
<dbReference type="InterPro" id="IPR017871">
    <property type="entry name" value="ABC_transporter-like_CS"/>
</dbReference>
<dbReference type="Gene3D" id="1.20.1560.10">
    <property type="entry name" value="ABC transporter type 1, transmembrane domain"/>
    <property type="match status" value="1"/>
</dbReference>
<dbReference type="CDD" id="cd18582">
    <property type="entry name" value="ABC_6TM_ATM1_ABCB7"/>
    <property type="match status" value="1"/>
</dbReference>
<dbReference type="Proteomes" id="UP001165085">
    <property type="component" value="Unassembled WGS sequence"/>
</dbReference>
<evidence type="ECO:0000256" key="8">
    <source>
        <dbReference type="SAM" id="MobiDB-lite"/>
    </source>
</evidence>
<keyword evidence="12" id="KW-1185">Reference proteome</keyword>
<evidence type="ECO:0000256" key="2">
    <source>
        <dbReference type="ARBA" id="ARBA00022448"/>
    </source>
</evidence>
<organism evidence="11 12">
    <name type="scientific">Triparma strigata</name>
    <dbReference type="NCBI Taxonomy" id="1606541"/>
    <lineage>
        <taxon>Eukaryota</taxon>
        <taxon>Sar</taxon>
        <taxon>Stramenopiles</taxon>
        <taxon>Ochrophyta</taxon>
        <taxon>Bolidophyceae</taxon>
        <taxon>Parmales</taxon>
        <taxon>Triparmaceae</taxon>
        <taxon>Triparma</taxon>
    </lineage>
</organism>
<dbReference type="GO" id="GO:0016887">
    <property type="term" value="F:ATP hydrolysis activity"/>
    <property type="evidence" value="ECO:0007669"/>
    <property type="project" value="InterPro"/>
</dbReference>
<dbReference type="AlphaFoldDB" id="A0A9W7A399"/>
<dbReference type="FunFam" id="1.20.1560.10:FF:000105">
    <property type="entry name" value="ABC transporter B family member 25"/>
    <property type="match status" value="1"/>
</dbReference>
<keyword evidence="6" id="KW-1133">Transmembrane helix</keyword>
<evidence type="ECO:0000256" key="5">
    <source>
        <dbReference type="ARBA" id="ARBA00022840"/>
    </source>
</evidence>
<dbReference type="Pfam" id="PF00005">
    <property type="entry name" value="ABC_tran"/>
    <property type="match status" value="1"/>
</dbReference>
<dbReference type="PANTHER" id="PTHR24221:SF402">
    <property type="entry name" value="IRON-SULFUR CLUSTERS TRANSPORTER ABCB7, MITOCHONDRIAL"/>
    <property type="match status" value="1"/>
</dbReference>
<dbReference type="GO" id="GO:0006879">
    <property type="term" value="P:intracellular iron ion homeostasis"/>
    <property type="evidence" value="ECO:0007669"/>
    <property type="project" value="TreeGrafter"/>
</dbReference>
<feature type="compositionally biased region" description="Acidic residues" evidence="8">
    <location>
        <begin position="698"/>
        <end position="708"/>
    </location>
</feature>
<comment type="caution">
    <text evidence="11">The sequence shown here is derived from an EMBL/GenBank/DDBJ whole genome shotgun (WGS) entry which is preliminary data.</text>
</comment>
<dbReference type="Gene3D" id="3.40.50.300">
    <property type="entry name" value="P-loop containing nucleotide triphosphate hydrolases"/>
    <property type="match status" value="1"/>
</dbReference>
<evidence type="ECO:0000256" key="6">
    <source>
        <dbReference type="ARBA" id="ARBA00022989"/>
    </source>
</evidence>
<dbReference type="InterPro" id="IPR036640">
    <property type="entry name" value="ABC1_TM_sf"/>
</dbReference>
<dbReference type="Pfam" id="PF00664">
    <property type="entry name" value="ABC_membrane"/>
    <property type="match status" value="1"/>
</dbReference>
<dbReference type="OrthoDB" id="6500128at2759"/>
<dbReference type="GO" id="GO:0005524">
    <property type="term" value="F:ATP binding"/>
    <property type="evidence" value="ECO:0007669"/>
    <property type="project" value="UniProtKB-KW"/>
</dbReference>
<accession>A0A9W7A399</accession>
<keyword evidence="2" id="KW-0813">Transport</keyword>
<feature type="domain" description="ABC transporter" evidence="9">
    <location>
        <begin position="443"/>
        <end position="679"/>
    </location>
</feature>
<dbReference type="InterPro" id="IPR003593">
    <property type="entry name" value="AAA+_ATPase"/>
</dbReference>
<dbReference type="InterPro" id="IPR003439">
    <property type="entry name" value="ABC_transporter-like_ATP-bd"/>
</dbReference>
<dbReference type="EMBL" id="BRXY01000098">
    <property type="protein sequence ID" value="GMH65016.1"/>
    <property type="molecule type" value="Genomic_DNA"/>
</dbReference>
<dbReference type="InterPro" id="IPR011527">
    <property type="entry name" value="ABC1_TM_dom"/>
</dbReference>
<feature type="domain" description="ABC transmembrane type-1" evidence="10">
    <location>
        <begin position="105"/>
        <end position="407"/>
    </location>
</feature>
<dbReference type="GO" id="GO:0005743">
    <property type="term" value="C:mitochondrial inner membrane"/>
    <property type="evidence" value="ECO:0007669"/>
    <property type="project" value="TreeGrafter"/>
</dbReference>
<dbReference type="FunFam" id="3.40.50.300:FF:000186">
    <property type="entry name" value="ATP-binding cassette sub-family B member 7, mitochondrial"/>
    <property type="match status" value="1"/>
</dbReference>
<keyword evidence="7" id="KW-0472">Membrane</keyword>
<keyword evidence="5" id="KW-0067">ATP-binding</keyword>
<dbReference type="GO" id="GO:0140359">
    <property type="term" value="F:ABC-type transporter activity"/>
    <property type="evidence" value="ECO:0007669"/>
    <property type="project" value="InterPro"/>
</dbReference>
<dbReference type="PROSITE" id="PS50893">
    <property type="entry name" value="ABC_TRANSPORTER_2"/>
    <property type="match status" value="1"/>
</dbReference>
<dbReference type="CDD" id="cd03253">
    <property type="entry name" value="ABCC_ATM1_transporter"/>
    <property type="match status" value="1"/>
</dbReference>
<keyword evidence="4" id="KW-0547">Nucleotide-binding</keyword>
<keyword evidence="3" id="KW-0812">Transmembrane</keyword>
<gene>
    <name evidence="11" type="ORF">TrST_g9678</name>
</gene>